<evidence type="ECO:0000256" key="1">
    <source>
        <dbReference type="ARBA" id="ARBA00023015"/>
    </source>
</evidence>
<name>A0A1G6KSP4_9BACT</name>
<feature type="domain" description="HTH gntR-type" evidence="4">
    <location>
        <begin position="11"/>
        <end position="79"/>
    </location>
</feature>
<dbReference type="PANTHER" id="PTHR38445">
    <property type="entry name" value="HTH-TYPE TRANSCRIPTIONAL REPRESSOR YTRA"/>
    <property type="match status" value="1"/>
</dbReference>
<keyword evidence="2" id="KW-0238">DNA-binding</keyword>
<dbReference type="PANTHER" id="PTHR38445:SF7">
    <property type="entry name" value="GNTR-FAMILY TRANSCRIPTIONAL REGULATOR"/>
    <property type="match status" value="1"/>
</dbReference>
<dbReference type="InterPro" id="IPR000524">
    <property type="entry name" value="Tscrpt_reg_HTH_GntR"/>
</dbReference>
<keyword evidence="6" id="KW-1185">Reference proteome</keyword>
<dbReference type="STRING" id="28234.SAMN04488588_0855"/>
<accession>A0A1G6KSP4</accession>
<dbReference type="Gene3D" id="1.10.10.10">
    <property type="entry name" value="Winged helix-like DNA-binding domain superfamily/Winged helix DNA-binding domain"/>
    <property type="match status" value="1"/>
</dbReference>
<dbReference type="SUPFAM" id="SSF46785">
    <property type="entry name" value="Winged helix' DNA-binding domain"/>
    <property type="match status" value="1"/>
</dbReference>
<dbReference type="Pfam" id="PF00392">
    <property type="entry name" value="GntR"/>
    <property type="match status" value="1"/>
</dbReference>
<evidence type="ECO:0000313" key="6">
    <source>
        <dbReference type="Proteomes" id="UP000199322"/>
    </source>
</evidence>
<dbReference type="PROSITE" id="PS50949">
    <property type="entry name" value="HTH_GNTR"/>
    <property type="match status" value="1"/>
</dbReference>
<dbReference type="GO" id="GO:0003677">
    <property type="term" value="F:DNA binding"/>
    <property type="evidence" value="ECO:0007669"/>
    <property type="project" value="UniProtKB-KW"/>
</dbReference>
<reference evidence="5 6" key="1">
    <citation type="submission" date="2016-10" db="EMBL/GenBank/DDBJ databases">
        <authorList>
            <person name="de Groot N.N."/>
        </authorList>
    </citation>
    <scope>NUCLEOTIDE SEQUENCE [LARGE SCALE GENOMIC DNA]</scope>
    <source>
        <strain evidence="5 6">WG14</strain>
    </source>
</reference>
<dbReference type="RefSeq" id="WP_091403098.1">
    <property type="nucleotide sequence ID" value="NZ_FMYV01000003.1"/>
</dbReference>
<dbReference type="GO" id="GO:0003700">
    <property type="term" value="F:DNA-binding transcription factor activity"/>
    <property type="evidence" value="ECO:0007669"/>
    <property type="project" value="InterPro"/>
</dbReference>
<sequence length="122" mass="14321">MWFSIDFNSHTPVYQQIKDKIKENIITENIKEDEFLPSIRNLAKDLGVNLNTVSRAYRELVSEEVLKVERGRGYKPKSVDEDLFFKEKIEKFKKSVEMCKSSGIKKSKLSSILENIYKNEEK</sequence>
<keyword evidence="1" id="KW-0805">Transcription regulation</keyword>
<dbReference type="InterPro" id="IPR036388">
    <property type="entry name" value="WH-like_DNA-bd_sf"/>
</dbReference>
<dbReference type="CDD" id="cd07377">
    <property type="entry name" value="WHTH_GntR"/>
    <property type="match status" value="1"/>
</dbReference>
<dbReference type="Proteomes" id="UP000199322">
    <property type="component" value="Unassembled WGS sequence"/>
</dbReference>
<protein>
    <submittedName>
        <fullName evidence="5">Transcriptional regulator, GntR family</fullName>
    </submittedName>
</protein>
<evidence type="ECO:0000259" key="4">
    <source>
        <dbReference type="PROSITE" id="PS50949"/>
    </source>
</evidence>
<dbReference type="AlphaFoldDB" id="A0A1G6KSP4"/>
<keyword evidence="3" id="KW-0804">Transcription</keyword>
<dbReference type="InterPro" id="IPR036390">
    <property type="entry name" value="WH_DNA-bd_sf"/>
</dbReference>
<organism evidence="5 6">
    <name type="scientific">Geotoga petraea</name>
    <dbReference type="NCBI Taxonomy" id="28234"/>
    <lineage>
        <taxon>Bacteria</taxon>
        <taxon>Thermotogati</taxon>
        <taxon>Thermotogota</taxon>
        <taxon>Thermotogae</taxon>
        <taxon>Petrotogales</taxon>
        <taxon>Petrotogaceae</taxon>
        <taxon>Geotoga</taxon>
    </lineage>
</organism>
<dbReference type="EMBL" id="FMYV01000003">
    <property type="protein sequence ID" value="SDC33535.1"/>
    <property type="molecule type" value="Genomic_DNA"/>
</dbReference>
<dbReference type="SMART" id="SM00345">
    <property type="entry name" value="HTH_GNTR"/>
    <property type="match status" value="1"/>
</dbReference>
<proteinExistence type="predicted"/>
<evidence type="ECO:0000313" key="5">
    <source>
        <dbReference type="EMBL" id="SDC33535.1"/>
    </source>
</evidence>
<gene>
    <name evidence="5" type="ORF">SAMN04488588_0855</name>
</gene>
<evidence type="ECO:0000256" key="2">
    <source>
        <dbReference type="ARBA" id="ARBA00023125"/>
    </source>
</evidence>
<evidence type="ECO:0000256" key="3">
    <source>
        <dbReference type="ARBA" id="ARBA00023163"/>
    </source>
</evidence>